<feature type="region of interest" description="Disordered" evidence="21">
    <location>
        <begin position="2063"/>
        <end position="2124"/>
    </location>
</feature>
<evidence type="ECO:0000256" key="11">
    <source>
        <dbReference type="ARBA" id="ARBA00022827"/>
    </source>
</evidence>
<dbReference type="PROSITE" id="PS50023">
    <property type="entry name" value="LIM_DOMAIN_2"/>
    <property type="match status" value="1"/>
</dbReference>
<dbReference type="SMART" id="SM01203">
    <property type="entry name" value="DUF3585"/>
    <property type="match status" value="1"/>
</dbReference>
<feature type="compositionally biased region" description="Basic and acidic residues" evidence="21">
    <location>
        <begin position="2108"/>
        <end position="2121"/>
    </location>
</feature>
<feature type="compositionally biased region" description="Polar residues" evidence="21">
    <location>
        <begin position="1548"/>
        <end position="1575"/>
    </location>
</feature>
<keyword evidence="7" id="KW-0597">Phosphoprotein</keyword>
<feature type="region of interest" description="Disordered" evidence="21">
    <location>
        <begin position="1548"/>
        <end position="1608"/>
    </location>
</feature>
<dbReference type="GO" id="GO:0046872">
    <property type="term" value="F:metal ion binding"/>
    <property type="evidence" value="ECO:0007669"/>
    <property type="project" value="UniProtKB-KW"/>
</dbReference>
<dbReference type="FunFam" id="3.50.50.60:FF:000004">
    <property type="entry name" value="protein-methionine sulfoxide oxidase MICAL2 isoform X1"/>
    <property type="match status" value="1"/>
</dbReference>
<sequence length="2791" mass="307883">MAVRGPRATPVGLPQAMSPESALASDIFDQFVSAGTFKAALSTYRQMCDVLQLSPSPLPAFYPRLKAKLRSWRAASLWAKLDKRAAHKCYNRGKACAGMRVLIIGGGPCGIRAAIEAQLLGAKVVVLEKRDRYSRNNVLHLWPFVIHDLRALGAKKFFGKFCAGSIDHISIRQLQLILLKVALLLGVEVHENVTFKDLLEPPEDQSQERIGWRAQVLPADHPASQYEFDVLIGADGKRNTLKGFNRKEFRGKLAIAITANFMNRHTLEEARVQEISGVAFIFNQKFFQDMRESTGIDLENIVYYKDDTHYFVMTAKKQSLLDRGVIIDDYSDTASLLSPENVDRAALTEYARDAADFATGYALPSLEFAVNHYGQADVAMFDFTSMYAADNACRLLERRGHWLLQGLVGDCLLEPFWPTGSGCARGFLSSLDAAWMMRSWAMNKDSPLHVLAERESIYRLLAQTTPENLSKDLGEYSLNPSSRYPNLNLQAVLPSQVRSLCRTDTEICLPPPGPRPLTEMQKKRRRRESIIHPDALLSWCQRQVALYSRIKIENMTTSWKDGLALCAILHRYRPDLIDLDELSADNIAANNQRAFDILEREYGIPPVMTGQEMVDCAVPDKLTMVSYVSQIYETFRREIPQGRPAYKVSKLIEENQLPPTAPLNLLSKISQKIQGRKKYSTEQDTSAKDKSESQSQKRAARISTARSRRTRDRTALVDALAGGEPSALKQYEKILSTLDRESFSRRMQALQEQLAKDERSSSRGSRGRRSGHASSATEDESTSVPGGRSRVPRSAVQRLQEQLNSGSSSSTAKRKENKVGRLGKDEWNVKMLEERLKQQQKKAKEPKVEVEKPRVFKDIFDSKLNAMDARLKAGGGLTEKERARFSGIDERLQRLDKQLREGSLDVGTRGANRVAAMAGYIANVLDAQTGIREKRPPPPPPVVLFRNDSADGTQTPPLAASPLPPAAATEKGPEAVSETCCFCHKRVYLMERLSAEGLFFHRSCFRCDYCQGSLRLGNYAYDRTTPFKGKFYCPAHFRMERPSQRWQEMMKRKQAFLSANPEPPSLMPSSAPSDTISALEDSAGVPLSAAAAAHQHRRRSPSPPHGGAGEDMGDPTQMGSAITPPATMVDAGTMTFQAKAYKVPRQLTAEEVATMMDVDSTPERVEFENSLELLSEDDLLTSELEEEELAQKNLGAIDVATSDDEYSDLSSEEGSESESLVEEIEHSLTLDDTRQMAETWQRKHASSLDAVGESPQEQGNGVHGAPPSSRAQTGHPGEEDEEDSCTEGEEDYDEGEDEEETETETGDDDATSQDVDSDEEYSPPEVLSNDEDGIARSHRHENGRDEEVIVPVPVLNMDKKLSNEAGSSTEDSGDEYISDEEGITISSSEMSSESEEDPPPPKHEIPVIVIDVSPGDQDTELEWGPQEVRAALGLLLVEPSGAEPRAEPEMEPQAVATAPAATTFSKLESTEAVSASPKSSDGQTSSDQLSLTKPAKSSESLLGTSVSSGLSSSSNVDDLSDNVAGVVHAAREAIAVVVEDLGSLTDVSDVSSAAVQHSESVESQLPSNPEQSPTDTRGYDLLLDRAGSSGSSSLPTPADEVGLSSTGSESSAVCFGRLAGRESGASSSWASSSHRSVSSVGVGGDESEDSECCKPFVVSDCGSPWSPTGDVGPVMARLEHPVVSRTASAGSEHSEDALLSVSGRSCLAERPDSSETSTADTVEEATVLQRSLSKEAANDELSPTGSILDKALSFAEPVLAEPGCGLKDGSLEMARLNEGSIASAFYGADSLTSVREVDGTVMAGFQEIPEKESVSIAVPSEASENVLEYVESGLSKGLLCLDRSKLMLELDVENVPERDAVGPDVLSPQSDVTDEDTTCSASISDQEVFPADESLPRYEEHVVTPELQDRPKSGLLFAPIASMSDEDDLTASDAGKKTRRHESELLVEKVILETTEEVCETPQDFLTTPVNAEPAATPAGHRSDEDDFTVSEWAREGGEKEVLSVLEDLNPEFHFDDRNVTRRRKKKRLLSGNQSEQQECTERGKTEPGEQACVRFEDDAKIMTSPDGRRLPDDWDKGALEPSTTKCDVRPLVREPPKFQGYGGSFAEKVRGRPSDGDSSSRDSIYLKSLNINLQRMEFPSIRASSPNSRGSCEELDSDSSATIQSTPVQRSAPVAVERQVKSADPRLARARPQQFPESLHTPAQPLSRPCPDPVTAMLMSRRELARKSVHEDIQNLPYFDSQSLAGDFDDFKTPECGTPTEAFETPPTSRPGWLTTGCGTDPERERARREARERARLKSDEELGLSPCSYRRKYARTPAFDEITLTDLLDQEDETFNALDDRSSLRSFSTAQHRLAQFEDDDVDDADEATPVASPARSVEELDRPDDVANASVACAIVPMDPYQIRADVWKPKPKPKRRLFAKSDEEDRKQTTPPTTTRRNLLSFLGFSRNSSGEAASATTKEKKESYNREKAAKDMADNDRSRTFSRLRLTKSRSDKAAPKKSGSGVGSGGGASSAEKADVAAAAAARLEDRGKRVVGSVSHQRRPLPLEEMKKHISLDNLKSQPIQLPAKSRSVEFGCLAPRAAEEDSLLDFDDRDMDAAAEYGALSDKKGKAVDQRRLERLTLRVQRQQELKRLRTAQEIQRRLEEIEVSLRALERRGVLIERALRGEEDEDEDLRTDEKDLTQVLFRLMRQKNKLSREEQELLIRVRDLELENHHSKLQQEMRERMAVDDKEKSPRDIEKERQILSEMLEIVEKRDRLVAQMDQLRIREENEEKELAARILTQSAA</sequence>
<evidence type="ECO:0000259" key="22">
    <source>
        <dbReference type="PROSITE" id="PS50021"/>
    </source>
</evidence>
<evidence type="ECO:0000256" key="16">
    <source>
        <dbReference type="ARBA" id="ARBA00023038"/>
    </source>
</evidence>
<evidence type="ECO:0000256" key="8">
    <source>
        <dbReference type="ARBA" id="ARBA00022630"/>
    </source>
</evidence>
<evidence type="ECO:0000256" key="18">
    <source>
        <dbReference type="ARBA" id="ARBA00023203"/>
    </source>
</evidence>
<feature type="region of interest" description="Disordered" evidence="21">
    <location>
        <begin position="2261"/>
        <end position="2286"/>
    </location>
</feature>
<feature type="domain" description="BMERB" evidence="24">
    <location>
        <begin position="2631"/>
        <end position="2783"/>
    </location>
</feature>
<dbReference type="SUPFAM" id="SSF47576">
    <property type="entry name" value="Calponin-homology domain, CH-domain"/>
    <property type="match status" value="1"/>
</dbReference>
<feature type="compositionally biased region" description="Polar residues" evidence="21">
    <location>
        <begin position="2159"/>
        <end position="2170"/>
    </location>
</feature>
<feature type="compositionally biased region" description="Basic and acidic residues" evidence="21">
    <location>
        <begin position="679"/>
        <end position="692"/>
    </location>
</feature>
<dbReference type="PROSITE" id="PS51848">
    <property type="entry name" value="BMERB"/>
    <property type="match status" value="1"/>
</dbReference>
<feature type="compositionally biased region" description="Low complexity" evidence="21">
    <location>
        <begin position="1454"/>
        <end position="1463"/>
    </location>
</feature>
<feature type="compositionally biased region" description="Acidic residues" evidence="21">
    <location>
        <begin position="1278"/>
        <end position="1332"/>
    </location>
</feature>
<dbReference type="Pfam" id="PF00307">
    <property type="entry name" value="CH"/>
    <property type="match status" value="1"/>
</dbReference>
<feature type="region of interest" description="Disordered" evidence="21">
    <location>
        <begin position="1962"/>
        <end position="1986"/>
    </location>
</feature>
<accession>A0A6B0VIM7</accession>
<keyword evidence="9 20" id="KW-0479">Metal-binding</keyword>
<evidence type="ECO:0000256" key="15">
    <source>
        <dbReference type="ARBA" id="ARBA00023033"/>
    </source>
</evidence>
<dbReference type="Gene3D" id="3.50.50.60">
    <property type="entry name" value="FAD/NAD(P)-binding domain"/>
    <property type="match status" value="1"/>
</dbReference>
<evidence type="ECO:0000256" key="4">
    <source>
        <dbReference type="ARBA" id="ARBA00008223"/>
    </source>
</evidence>
<evidence type="ECO:0000256" key="17">
    <source>
        <dbReference type="ARBA" id="ARBA00023054"/>
    </source>
</evidence>
<feature type="compositionally biased region" description="Low complexity" evidence="21">
    <location>
        <begin position="1497"/>
        <end position="1519"/>
    </location>
</feature>
<dbReference type="Gene3D" id="1.10.418.10">
    <property type="entry name" value="Calponin-like domain"/>
    <property type="match status" value="1"/>
</dbReference>
<dbReference type="GO" id="GO:0005768">
    <property type="term" value="C:endosome"/>
    <property type="evidence" value="ECO:0007669"/>
    <property type="project" value="UniProtKB-SubCell"/>
</dbReference>
<dbReference type="SUPFAM" id="SSF51905">
    <property type="entry name" value="FAD/NAD(P)-binding domain"/>
    <property type="match status" value="1"/>
</dbReference>
<feature type="domain" description="LIM zinc-binding" evidence="23">
    <location>
        <begin position="978"/>
        <end position="1043"/>
    </location>
</feature>
<feature type="region of interest" description="Disordered" evidence="21">
    <location>
        <begin position="746"/>
        <end position="823"/>
    </location>
</feature>
<evidence type="ECO:0000256" key="3">
    <source>
        <dbReference type="ARBA" id="ARBA00004496"/>
    </source>
</evidence>
<evidence type="ECO:0000256" key="14">
    <source>
        <dbReference type="ARBA" id="ARBA00023002"/>
    </source>
</evidence>
<keyword evidence="14" id="KW-0560">Oxidoreductase</keyword>
<dbReference type="SMART" id="SM00033">
    <property type="entry name" value="CH"/>
    <property type="match status" value="1"/>
</dbReference>
<dbReference type="InterPro" id="IPR050540">
    <property type="entry name" value="F-actin_Monoox_Mical"/>
</dbReference>
<evidence type="ECO:0000259" key="23">
    <source>
        <dbReference type="PROSITE" id="PS50023"/>
    </source>
</evidence>
<keyword evidence="13" id="KW-0521">NADP</keyword>
<feature type="compositionally biased region" description="Basic and acidic residues" evidence="21">
    <location>
        <begin position="2087"/>
        <end position="2097"/>
    </location>
</feature>
<dbReference type="Pfam" id="PF25413">
    <property type="entry name" value="Rossman_Mical"/>
    <property type="match status" value="1"/>
</dbReference>
<dbReference type="PANTHER" id="PTHR23167:SF54">
    <property type="entry name" value="[F-ACTIN]-MONOOXYGENASE MICAL"/>
    <property type="match status" value="1"/>
</dbReference>
<evidence type="ECO:0000256" key="1">
    <source>
        <dbReference type="ARBA" id="ARBA00001974"/>
    </source>
</evidence>
<evidence type="ECO:0000256" key="13">
    <source>
        <dbReference type="ARBA" id="ARBA00022857"/>
    </source>
</evidence>
<feature type="compositionally biased region" description="Low complexity" evidence="21">
    <location>
        <begin position="1623"/>
        <end position="1640"/>
    </location>
</feature>
<dbReference type="Gene3D" id="2.10.110.10">
    <property type="entry name" value="Cysteine Rich Protein"/>
    <property type="match status" value="1"/>
</dbReference>
<dbReference type="EC" id="1.14.13.225" evidence="5"/>
<feature type="compositionally biased region" description="Polar residues" evidence="21">
    <location>
        <begin position="2450"/>
        <end position="2461"/>
    </location>
</feature>
<dbReference type="CDD" id="cd22198">
    <property type="entry name" value="CH_MICAL_EHBP-like"/>
    <property type="match status" value="1"/>
</dbReference>
<dbReference type="InterPro" id="IPR057494">
    <property type="entry name" value="Rossman_Mical"/>
</dbReference>
<dbReference type="PANTHER" id="PTHR23167">
    <property type="entry name" value="CALPONIN HOMOLOGY DOMAIN-CONTAINING PROTEIN DDB_G0272472-RELATED"/>
    <property type="match status" value="1"/>
</dbReference>
<evidence type="ECO:0000259" key="24">
    <source>
        <dbReference type="PROSITE" id="PS51848"/>
    </source>
</evidence>
<feature type="region of interest" description="Disordered" evidence="21">
    <location>
        <begin position="2358"/>
        <end position="2386"/>
    </location>
</feature>
<dbReference type="PROSITE" id="PS00478">
    <property type="entry name" value="LIM_DOMAIN_1"/>
    <property type="match status" value="1"/>
</dbReference>
<feature type="compositionally biased region" description="Acidic residues" evidence="21">
    <location>
        <begin position="2359"/>
        <end position="2369"/>
    </location>
</feature>
<dbReference type="EMBL" id="GIFC01019055">
    <property type="protein sequence ID" value="MXV01139.1"/>
    <property type="molecule type" value="Transcribed_RNA"/>
</dbReference>
<evidence type="ECO:0000256" key="5">
    <source>
        <dbReference type="ARBA" id="ARBA00012709"/>
    </source>
</evidence>
<keyword evidence="15 25" id="KW-0503">Monooxygenase</keyword>
<feature type="compositionally biased region" description="Basic and acidic residues" evidence="21">
    <location>
        <begin position="2063"/>
        <end position="2079"/>
    </location>
</feature>
<dbReference type="Pfam" id="PF12130">
    <property type="entry name" value="bMERB_dom"/>
    <property type="match status" value="1"/>
</dbReference>
<feature type="compositionally biased region" description="Basic and acidic residues" evidence="21">
    <location>
        <begin position="2423"/>
        <end position="2432"/>
    </location>
</feature>
<feature type="region of interest" description="Disordered" evidence="21">
    <location>
        <begin position="1201"/>
        <end position="1406"/>
    </location>
</feature>
<dbReference type="PROSITE" id="PS50021">
    <property type="entry name" value="CH"/>
    <property type="match status" value="1"/>
</dbReference>
<keyword evidence="17" id="KW-0175">Coiled coil</keyword>
<dbReference type="SMART" id="SM00132">
    <property type="entry name" value="LIM"/>
    <property type="match status" value="1"/>
</dbReference>
<keyword evidence="10" id="KW-0967">Endosome</keyword>
<feature type="region of interest" description="Disordered" evidence="21">
    <location>
        <begin position="1623"/>
        <end position="1650"/>
    </location>
</feature>
<evidence type="ECO:0000256" key="21">
    <source>
        <dbReference type="SAM" id="MobiDB-lite"/>
    </source>
</evidence>
<evidence type="ECO:0000256" key="2">
    <source>
        <dbReference type="ARBA" id="ARBA00004177"/>
    </source>
</evidence>
<protein>
    <recommendedName>
        <fullName evidence="5">F-actin monooxygenase</fullName>
        <ecNumber evidence="5">1.14.13.225</ecNumber>
    </recommendedName>
</protein>
<comment type="catalytic activity">
    <reaction evidence="19">
        <text>L-methionyl-[F-actin] + NADPH + O2 + H(+) = L-methionyl-(R)-S-oxide-[F-actin] + NADP(+) + H2O</text>
        <dbReference type="Rhea" id="RHEA:51308"/>
        <dbReference type="Rhea" id="RHEA-COMP:12953"/>
        <dbReference type="Rhea" id="RHEA-COMP:12956"/>
        <dbReference type="ChEBI" id="CHEBI:15377"/>
        <dbReference type="ChEBI" id="CHEBI:15378"/>
        <dbReference type="ChEBI" id="CHEBI:15379"/>
        <dbReference type="ChEBI" id="CHEBI:16044"/>
        <dbReference type="ChEBI" id="CHEBI:45764"/>
        <dbReference type="ChEBI" id="CHEBI:57783"/>
        <dbReference type="ChEBI" id="CHEBI:58349"/>
        <dbReference type="EC" id="1.14.13.225"/>
    </reaction>
</comment>
<feature type="region of interest" description="Disordered" evidence="21">
    <location>
        <begin position="2409"/>
        <end position="2517"/>
    </location>
</feature>
<evidence type="ECO:0000256" key="12">
    <source>
        <dbReference type="ARBA" id="ARBA00022833"/>
    </source>
</evidence>
<feature type="compositionally biased region" description="Basic residues" evidence="21">
    <location>
        <begin position="2413"/>
        <end position="2422"/>
    </location>
</feature>
<dbReference type="InterPro" id="IPR001781">
    <property type="entry name" value="Znf_LIM"/>
</dbReference>
<proteinExistence type="inferred from homology"/>
<dbReference type="GO" id="GO:0120501">
    <property type="term" value="F:F-actin monooxygenase activity"/>
    <property type="evidence" value="ECO:0007669"/>
    <property type="project" value="UniProtKB-EC"/>
</dbReference>
<evidence type="ECO:0000256" key="9">
    <source>
        <dbReference type="ARBA" id="ARBA00022723"/>
    </source>
</evidence>
<evidence type="ECO:0000256" key="7">
    <source>
        <dbReference type="ARBA" id="ARBA00022553"/>
    </source>
</evidence>
<feature type="compositionally biased region" description="Basic and acidic residues" evidence="21">
    <location>
        <begin position="1223"/>
        <end position="1235"/>
    </location>
</feature>
<feature type="region of interest" description="Disordered" evidence="21">
    <location>
        <begin position="1087"/>
        <end position="1126"/>
    </location>
</feature>
<dbReference type="SUPFAM" id="SSF57716">
    <property type="entry name" value="Glucocorticoid receptor-like (DNA-binding domain)"/>
    <property type="match status" value="1"/>
</dbReference>
<feature type="compositionally biased region" description="Acidic residues" evidence="21">
    <location>
        <begin position="1371"/>
        <end position="1382"/>
    </location>
</feature>
<comment type="similarity">
    <text evidence="4">Belongs to the Mical family.</text>
</comment>
<evidence type="ECO:0000256" key="10">
    <source>
        <dbReference type="ARBA" id="ARBA00022753"/>
    </source>
</evidence>
<evidence type="ECO:0000256" key="6">
    <source>
        <dbReference type="ARBA" id="ARBA00022490"/>
    </source>
</evidence>
<dbReference type="InterPro" id="IPR001715">
    <property type="entry name" value="CH_dom"/>
</dbReference>
<dbReference type="InterPro" id="IPR022735">
    <property type="entry name" value="bMERB_dom"/>
</dbReference>
<dbReference type="FunFam" id="1.10.418.10:FF:000023">
    <property type="entry name" value="EH domain-binding protein 1 isoform X1"/>
    <property type="match status" value="1"/>
</dbReference>
<name>A0A6B0VIM7_IXORI</name>
<feature type="compositionally biased region" description="Polar residues" evidence="21">
    <location>
        <begin position="797"/>
        <end position="811"/>
    </location>
</feature>
<evidence type="ECO:0000313" key="25">
    <source>
        <dbReference type="EMBL" id="MXV01139.1"/>
    </source>
</evidence>
<evidence type="ECO:0000256" key="19">
    <source>
        <dbReference type="ARBA" id="ARBA00049522"/>
    </source>
</evidence>
<feature type="region of interest" description="Disordered" evidence="21">
    <location>
        <begin position="2138"/>
        <end position="2212"/>
    </location>
</feature>
<keyword evidence="11" id="KW-0274">FAD</keyword>
<feature type="region of interest" description="Disordered" evidence="21">
    <location>
        <begin position="1439"/>
        <end position="1519"/>
    </location>
</feature>
<dbReference type="CDD" id="cd09439">
    <property type="entry name" value="LIM_Mical"/>
    <property type="match status" value="1"/>
</dbReference>
<feature type="region of interest" description="Disordered" evidence="21">
    <location>
        <begin position="676"/>
        <end position="713"/>
    </location>
</feature>
<dbReference type="InterPro" id="IPR036872">
    <property type="entry name" value="CH_dom_sf"/>
</dbReference>
<keyword evidence="8" id="KW-0285">Flavoprotein</keyword>
<feature type="compositionally biased region" description="Polar residues" evidence="21">
    <location>
        <begin position="1464"/>
        <end position="1491"/>
    </location>
</feature>
<feature type="region of interest" description="Disordered" evidence="21">
    <location>
        <begin position="2020"/>
        <end position="2050"/>
    </location>
</feature>
<comment type="cofactor">
    <cofactor evidence="1">
        <name>FAD</name>
        <dbReference type="ChEBI" id="CHEBI:57692"/>
    </cofactor>
</comment>
<keyword evidence="6" id="KW-0963">Cytoplasm</keyword>
<feature type="region of interest" description="Disordered" evidence="21">
    <location>
        <begin position="946"/>
        <end position="970"/>
    </location>
</feature>
<comment type="subcellular location">
    <subcellularLocation>
        <location evidence="3">Cytoplasm</location>
    </subcellularLocation>
    <subcellularLocation>
        <location evidence="2">Endosome</location>
    </subcellularLocation>
</comment>
<feature type="compositionally biased region" description="Basic and acidic residues" evidence="21">
    <location>
        <begin position="813"/>
        <end position="823"/>
    </location>
</feature>
<dbReference type="GO" id="GO:0003779">
    <property type="term" value="F:actin binding"/>
    <property type="evidence" value="ECO:0007669"/>
    <property type="project" value="UniProtKB-KW"/>
</dbReference>
<evidence type="ECO:0000256" key="20">
    <source>
        <dbReference type="PROSITE-ProRule" id="PRU00125"/>
    </source>
</evidence>
<dbReference type="InterPro" id="IPR036188">
    <property type="entry name" value="FAD/NAD-bd_sf"/>
</dbReference>
<reference evidence="25" key="1">
    <citation type="submission" date="2019-12" db="EMBL/GenBank/DDBJ databases">
        <title>An insight into the sialome of adult female Ixodes ricinus ticks feeding for 6 days.</title>
        <authorList>
            <person name="Perner J."/>
            <person name="Ribeiro J.M.C."/>
        </authorList>
    </citation>
    <scope>NUCLEOTIDE SEQUENCE</scope>
    <source>
        <strain evidence="25">Semi-engorged</strain>
        <tissue evidence="25">Salivary glands</tissue>
    </source>
</reference>
<keyword evidence="12 20" id="KW-0862">Zinc</keyword>
<dbReference type="PRINTS" id="PR00420">
    <property type="entry name" value="RNGMNOXGNASE"/>
</dbReference>
<feature type="compositionally biased region" description="Basic and acidic residues" evidence="21">
    <location>
        <begin position="2462"/>
        <end position="2485"/>
    </location>
</feature>
<organism evidence="25">
    <name type="scientific">Ixodes ricinus</name>
    <name type="common">Common tick</name>
    <name type="synonym">Acarus ricinus</name>
    <dbReference type="NCBI Taxonomy" id="34613"/>
    <lineage>
        <taxon>Eukaryota</taxon>
        <taxon>Metazoa</taxon>
        <taxon>Ecdysozoa</taxon>
        <taxon>Arthropoda</taxon>
        <taxon>Chelicerata</taxon>
        <taxon>Arachnida</taxon>
        <taxon>Acari</taxon>
        <taxon>Parasitiformes</taxon>
        <taxon>Ixodida</taxon>
        <taxon>Ixodoidea</taxon>
        <taxon>Ixodidae</taxon>
        <taxon>Ixodinae</taxon>
        <taxon>Ixodes</taxon>
    </lineage>
</organism>
<feature type="compositionally biased region" description="Acidic residues" evidence="21">
    <location>
        <begin position="1201"/>
        <end position="1222"/>
    </location>
</feature>
<feature type="domain" description="Calponin-homology (CH)" evidence="22">
    <location>
        <begin position="530"/>
        <end position="636"/>
    </location>
</feature>
<feature type="region of interest" description="Disordered" evidence="21">
    <location>
        <begin position="1683"/>
        <end position="1723"/>
    </location>
</feature>
<keyword evidence="18" id="KW-0009">Actin-binding</keyword>
<keyword evidence="16 20" id="KW-0440">LIM domain</keyword>
<feature type="compositionally biased region" description="Basic and acidic residues" evidence="21">
    <location>
        <begin position="2179"/>
        <end position="2188"/>
    </location>
</feature>